<evidence type="ECO:0000256" key="5">
    <source>
        <dbReference type="ARBA" id="ARBA00022598"/>
    </source>
</evidence>
<comment type="subunit">
    <text evidence="3 12">Monomer.</text>
</comment>
<dbReference type="GO" id="GO:0005829">
    <property type="term" value="C:cytosol"/>
    <property type="evidence" value="ECO:0007669"/>
    <property type="project" value="TreeGrafter"/>
</dbReference>
<reference evidence="14 15" key="1">
    <citation type="submission" date="2019-01" db="EMBL/GenBank/DDBJ databases">
        <title>Genome sequences of marine Pseudoalteromonas species.</title>
        <authorList>
            <person name="Boraston A.B."/>
            <person name="Hehemann J.-H."/>
            <person name="Vickers C.J."/>
            <person name="Salama-Alber O."/>
            <person name="Abe K."/>
            <person name="Hettle A.J."/>
        </authorList>
    </citation>
    <scope>NUCLEOTIDE SEQUENCE [LARGE SCALE GENOMIC DNA]</scope>
    <source>
        <strain evidence="14 15">PS42</strain>
    </source>
</reference>
<dbReference type="GO" id="GO:0008270">
    <property type="term" value="F:zinc ion binding"/>
    <property type="evidence" value="ECO:0007669"/>
    <property type="project" value="UniProtKB-UniRule"/>
</dbReference>
<dbReference type="Gene3D" id="3.40.50.620">
    <property type="entry name" value="HUPs"/>
    <property type="match status" value="1"/>
</dbReference>
<keyword evidence="9 12" id="KW-0067">ATP-binding</keyword>
<feature type="binding site" evidence="12">
    <location>
        <position position="234"/>
    </location>
    <ligand>
        <name>Zn(2+)</name>
        <dbReference type="ChEBI" id="CHEBI:29105"/>
    </ligand>
</feature>
<dbReference type="InterPro" id="IPR032678">
    <property type="entry name" value="tRNA-synt_1_cat_dom"/>
</dbReference>
<dbReference type="AlphaFoldDB" id="A0AB73BKV4"/>
<evidence type="ECO:0000313" key="15">
    <source>
        <dbReference type="Proteomes" id="UP000324162"/>
    </source>
</evidence>
<feature type="binding site" evidence="12">
    <location>
        <position position="238"/>
    </location>
    <ligand>
        <name>Zn(2+)</name>
        <dbReference type="ChEBI" id="CHEBI:29105"/>
    </ligand>
</feature>
<evidence type="ECO:0000256" key="11">
    <source>
        <dbReference type="ARBA" id="ARBA00023146"/>
    </source>
</evidence>
<keyword evidence="8 12" id="KW-0862">Zinc</keyword>
<feature type="binding site" evidence="12">
    <location>
        <position position="28"/>
    </location>
    <ligand>
        <name>Zn(2+)</name>
        <dbReference type="ChEBI" id="CHEBI:29105"/>
    </ligand>
</feature>
<dbReference type="GO" id="GO:0004817">
    <property type="term" value="F:cysteine-tRNA ligase activity"/>
    <property type="evidence" value="ECO:0007669"/>
    <property type="project" value="UniProtKB-UniRule"/>
</dbReference>
<organism evidence="14 15">
    <name type="scientific">Pseudoalteromonas fuliginea</name>
    <dbReference type="NCBI Taxonomy" id="1872678"/>
    <lineage>
        <taxon>Bacteria</taxon>
        <taxon>Pseudomonadati</taxon>
        <taxon>Pseudomonadota</taxon>
        <taxon>Gammaproteobacteria</taxon>
        <taxon>Alteromonadales</taxon>
        <taxon>Pseudoalteromonadaceae</taxon>
        <taxon>Pseudoalteromonas</taxon>
    </lineage>
</organism>
<feature type="binding site" evidence="12">
    <location>
        <position position="209"/>
    </location>
    <ligand>
        <name>Zn(2+)</name>
        <dbReference type="ChEBI" id="CHEBI:29105"/>
    </ligand>
</feature>
<dbReference type="FunFam" id="3.40.50.620:FF:000009">
    <property type="entry name" value="Cysteine--tRNA ligase"/>
    <property type="match status" value="1"/>
</dbReference>
<keyword evidence="7 12" id="KW-0547">Nucleotide-binding</keyword>
<dbReference type="CDD" id="cd00672">
    <property type="entry name" value="CysRS_core"/>
    <property type="match status" value="1"/>
</dbReference>
<accession>A0AB73BKV4</accession>
<evidence type="ECO:0000256" key="8">
    <source>
        <dbReference type="ARBA" id="ARBA00022833"/>
    </source>
</evidence>
<dbReference type="Pfam" id="PF09190">
    <property type="entry name" value="DALR_2"/>
    <property type="match status" value="1"/>
</dbReference>
<sequence>MVNIYNTLTRQKEQFKPMVEGKIDMYVCGITIYDCCHIGHARTFVGFDVIVRYLRHIGYDLKYVRNITDIDDKIIKRANENGESINDLTVRMTKAMHEDFDSLNMLRPDIEPTVTSHMDEIIVMVKRLIEKGHAYVAADGDVLFDVSTFEQYGALSQQDLTMLQSGSRVEVAQDKDDPLDFVLWKKAKAGEPSWSSPWGEGRPGWHIECSAMSSKHLGEHFDIHGGGSDLQFPHHENEIAQSCCANNGKYVNTWIHTGMVQVNKEKMSKSLDNFFTVREVLKAYDAESVRYFLISGHYRSQLNYSQENLDQARSSLERIYTALRDVEPVECDLEGNEFVAKFRKAMDDDFNTPEALPVLFELAKELNRVKESDVVQAGQLAFILRSIGNVLGVAQQAPEAFLQGGQDDGEVATIEALIVKRNEARTSKDWAAADEARDALNALGVILEDSAGKTTWRKA</sequence>
<comment type="caution">
    <text evidence="14">The sequence shown here is derived from an EMBL/GenBank/DDBJ whole genome shotgun (WGS) entry which is preliminary data.</text>
</comment>
<dbReference type="InterPro" id="IPR009080">
    <property type="entry name" value="tRNAsynth_Ia_anticodon-bd"/>
</dbReference>
<dbReference type="EC" id="6.1.1.16" evidence="12"/>
<comment type="similarity">
    <text evidence="2 12">Belongs to the class-I aminoacyl-tRNA synthetase family.</text>
</comment>
<dbReference type="PANTHER" id="PTHR10890">
    <property type="entry name" value="CYSTEINYL-TRNA SYNTHETASE"/>
    <property type="match status" value="1"/>
</dbReference>
<dbReference type="EMBL" id="SEUK01000040">
    <property type="protein sequence ID" value="KAA1163880.1"/>
    <property type="molecule type" value="Genomic_DNA"/>
</dbReference>
<dbReference type="GO" id="GO:0005524">
    <property type="term" value="F:ATP binding"/>
    <property type="evidence" value="ECO:0007669"/>
    <property type="project" value="UniProtKB-UniRule"/>
</dbReference>
<dbReference type="InterPro" id="IPR015803">
    <property type="entry name" value="Cys-tRNA-ligase"/>
</dbReference>
<evidence type="ECO:0000256" key="12">
    <source>
        <dbReference type="HAMAP-Rule" id="MF_00041"/>
    </source>
</evidence>
<dbReference type="InterPro" id="IPR014729">
    <property type="entry name" value="Rossmann-like_a/b/a_fold"/>
</dbReference>
<dbReference type="RefSeq" id="WP_149613533.1">
    <property type="nucleotide sequence ID" value="NZ_SEUK01000040.1"/>
</dbReference>
<name>A0AB73BKV4_9GAMM</name>
<dbReference type="CDD" id="cd07963">
    <property type="entry name" value="Anticodon_Ia_Cys"/>
    <property type="match status" value="1"/>
</dbReference>
<gene>
    <name evidence="12" type="primary">cysS</name>
    <name evidence="14" type="ORF">EU508_03275</name>
</gene>
<evidence type="ECO:0000313" key="14">
    <source>
        <dbReference type="EMBL" id="KAA1163880.1"/>
    </source>
</evidence>
<feature type="short sequence motif" description="'KMSKS' region" evidence="12">
    <location>
        <begin position="266"/>
        <end position="270"/>
    </location>
</feature>
<keyword evidence="10 12" id="KW-0648">Protein biosynthesis</keyword>
<dbReference type="NCBIfam" id="TIGR00435">
    <property type="entry name" value="cysS"/>
    <property type="match status" value="1"/>
</dbReference>
<evidence type="ECO:0000256" key="9">
    <source>
        <dbReference type="ARBA" id="ARBA00022840"/>
    </source>
</evidence>
<dbReference type="PANTHER" id="PTHR10890:SF3">
    <property type="entry name" value="CYSTEINE--TRNA LIGASE, CYTOPLASMIC"/>
    <property type="match status" value="1"/>
</dbReference>
<dbReference type="Proteomes" id="UP000324162">
    <property type="component" value="Unassembled WGS sequence"/>
</dbReference>
<evidence type="ECO:0000256" key="6">
    <source>
        <dbReference type="ARBA" id="ARBA00022723"/>
    </source>
</evidence>
<dbReference type="SUPFAM" id="SSF52374">
    <property type="entry name" value="Nucleotidylyl transferase"/>
    <property type="match status" value="1"/>
</dbReference>
<evidence type="ECO:0000256" key="4">
    <source>
        <dbReference type="ARBA" id="ARBA00022490"/>
    </source>
</evidence>
<comment type="cofactor">
    <cofactor evidence="12">
        <name>Zn(2+)</name>
        <dbReference type="ChEBI" id="CHEBI:29105"/>
    </cofactor>
    <text evidence="12">Binds 1 zinc ion per subunit.</text>
</comment>
<keyword evidence="6 12" id="KW-0479">Metal-binding</keyword>
<dbReference type="SMART" id="SM00840">
    <property type="entry name" value="DALR_2"/>
    <property type="match status" value="1"/>
</dbReference>
<evidence type="ECO:0000256" key="3">
    <source>
        <dbReference type="ARBA" id="ARBA00011245"/>
    </source>
</evidence>
<keyword evidence="4 12" id="KW-0963">Cytoplasm</keyword>
<dbReference type="Pfam" id="PF01406">
    <property type="entry name" value="tRNA-synt_1e"/>
    <property type="match status" value="1"/>
</dbReference>
<dbReference type="PRINTS" id="PR00983">
    <property type="entry name" value="TRNASYNTHCYS"/>
</dbReference>
<dbReference type="HAMAP" id="MF_00041">
    <property type="entry name" value="Cys_tRNA_synth"/>
    <property type="match status" value="1"/>
</dbReference>
<comment type="catalytic activity">
    <reaction evidence="12">
        <text>tRNA(Cys) + L-cysteine + ATP = L-cysteinyl-tRNA(Cys) + AMP + diphosphate</text>
        <dbReference type="Rhea" id="RHEA:17773"/>
        <dbReference type="Rhea" id="RHEA-COMP:9661"/>
        <dbReference type="Rhea" id="RHEA-COMP:9679"/>
        <dbReference type="ChEBI" id="CHEBI:30616"/>
        <dbReference type="ChEBI" id="CHEBI:33019"/>
        <dbReference type="ChEBI" id="CHEBI:35235"/>
        <dbReference type="ChEBI" id="CHEBI:78442"/>
        <dbReference type="ChEBI" id="CHEBI:78517"/>
        <dbReference type="ChEBI" id="CHEBI:456215"/>
        <dbReference type="EC" id="6.1.1.16"/>
    </reaction>
</comment>
<feature type="domain" description="Cysteinyl-tRNA synthetase class Ia DALR" evidence="13">
    <location>
        <begin position="341"/>
        <end position="402"/>
    </location>
</feature>
<evidence type="ECO:0000256" key="7">
    <source>
        <dbReference type="ARBA" id="ARBA00022741"/>
    </source>
</evidence>
<dbReference type="Pfam" id="PF23493">
    <property type="entry name" value="CysS_C"/>
    <property type="match status" value="1"/>
</dbReference>
<evidence type="ECO:0000256" key="10">
    <source>
        <dbReference type="ARBA" id="ARBA00022917"/>
    </source>
</evidence>
<protein>
    <recommendedName>
        <fullName evidence="12">Cysteine--tRNA ligase</fullName>
        <ecNumber evidence="12">6.1.1.16</ecNumber>
    </recommendedName>
    <alternativeName>
        <fullName evidence="12">Cysteinyl-tRNA synthetase</fullName>
        <shortName evidence="12">CysRS</shortName>
    </alternativeName>
</protein>
<feature type="short sequence motif" description="'HIGH' region" evidence="12">
    <location>
        <begin position="30"/>
        <end position="40"/>
    </location>
</feature>
<dbReference type="GO" id="GO:0006423">
    <property type="term" value="P:cysteinyl-tRNA aminoacylation"/>
    <property type="evidence" value="ECO:0007669"/>
    <property type="project" value="UniProtKB-UniRule"/>
</dbReference>
<evidence type="ECO:0000256" key="1">
    <source>
        <dbReference type="ARBA" id="ARBA00004496"/>
    </source>
</evidence>
<dbReference type="InterPro" id="IPR056411">
    <property type="entry name" value="CysS_C"/>
</dbReference>
<evidence type="ECO:0000256" key="2">
    <source>
        <dbReference type="ARBA" id="ARBA00005594"/>
    </source>
</evidence>
<keyword evidence="11 12" id="KW-0030">Aminoacyl-tRNA synthetase</keyword>
<dbReference type="InterPro" id="IPR024909">
    <property type="entry name" value="Cys-tRNA/MSH_ligase"/>
</dbReference>
<comment type="subcellular location">
    <subcellularLocation>
        <location evidence="1 12">Cytoplasm</location>
    </subcellularLocation>
</comment>
<dbReference type="SUPFAM" id="SSF47323">
    <property type="entry name" value="Anticodon-binding domain of a subclass of class I aminoacyl-tRNA synthetases"/>
    <property type="match status" value="1"/>
</dbReference>
<evidence type="ECO:0000259" key="13">
    <source>
        <dbReference type="SMART" id="SM00840"/>
    </source>
</evidence>
<keyword evidence="5 12" id="KW-0436">Ligase</keyword>
<proteinExistence type="inferred from homology"/>
<dbReference type="Gene3D" id="1.20.120.1910">
    <property type="entry name" value="Cysteine-tRNA ligase, C-terminal anti-codon recognition domain"/>
    <property type="match status" value="1"/>
</dbReference>
<feature type="binding site" evidence="12">
    <location>
        <position position="269"/>
    </location>
    <ligand>
        <name>ATP</name>
        <dbReference type="ChEBI" id="CHEBI:30616"/>
    </ligand>
</feature>
<dbReference type="InterPro" id="IPR015273">
    <property type="entry name" value="Cys-tRNA-synt_Ia_DALR"/>
</dbReference>